<organism evidence="3 4">
    <name type="scientific">Nicotiana sylvestris</name>
    <name type="common">Wood tobacco</name>
    <name type="synonym">South American tobacco</name>
    <dbReference type="NCBI Taxonomy" id="4096"/>
    <lineage>
        <taxon>Eukaryota</taxon>
        <taxon>Viridiplantae</taxon>
        <taxon>Streptophyta</taxon>
        <taxon>Embryophyta</taxon>
        <taxon>Tracheophyta</taxon>
        <taxon>Spermatophyta</taxon>
        <taxon>Magnoliopsida</taxon>
        <taxon>eudicotyledons</taxon>
        <taxon>Gunneridae</taxon>
        <taxon>Pentapetalae</taxon>
        <taxon>asterids</taxon>
        <taxon>lamiids</taxon>
        <taxon>Solanales</taxon>
        <taxon>Solanaceae</taxon>
        <taxon>Nicotianoideae</taxon>
        <taxon>Nicotianeae</taxon>
        <taxon>Nicotiana</taxon>
    </lineage>
</organism>
<gene>
    <name evidence="4" type="primary">LOC104246848</name>
</gene>
<dbReference type="Gene3D" id="3.30.420.10">
    <property type="entry name" value="Ribonuclease H-like superfamily/Ribonuclease H"/>
    <property type="match status" value="2"/>
</dbReference>
<feature type="domain" description="RNase H type-1" evidence="2">
    <location>
        <begin position="9"/>
        <end position="49"/>
    </location>
</feature>
<name>A0A1U7YGH5_NICSY</name>
<proteinExistence type="predicted"/>
<evidence type="ECO:0000313" key="3">
    <source>
        <dbReference type="Proteomes" id="UP000189701"/>
    </source>
</evidence>
<dbReference type="PANTHER" id="PTHR48475">
    <property type="entry name" value="RIBONUCLEASE H"/>
    <property type="match status" value="1"/>
</dbReference>
<protein>
    <submittedName>
        <fullName evidence="4">Uncharacterized protein LOC104246848</fullName>
    </submittedName>
</protein>
<keyword evidence="3" id="KW-1185">Reference proteome</keyword>
<evidence type="ECO:0000313" key="4">
    <source>
        <dbReference type="RefSeq" id="XP_009801046.1"/>
    </source>
</evidence>
<dbReference type="SUPFAM" id="SSF53098">
    <property type="entry name" value="Ribonuclease H-like"/>
    <property type="match status" value="1"/>
</dbReference>
<dbReference type="InterPro" id="IPR036397">
    <property type="entry name" value="RNaseH_sf"/>
</dbReference>
<dbReference type="Pfam" id="PF13456">
    <property type="entry name" value="RVT_3"/>
    <property type="match status" value="1"/>
</dbReference>
<dbReference type="AlphaFoldDB" id="A0A1U7YGH5"/>
<reference evidence="4" key="2">
    <citation type="submission" date="2025-08" db="UniProtKB">
        <authorList>
            <consortium name="RefSeq"/>
        </authorList>
    </citation>
    <scope>IDENTIFICATION</scope>
    <source>
        <tissue evidence="4">Leaf</tissue>
    </source>
</reference>
<accession>A0A1U7YGH5</accession>
<dbReference type="RefSeq" id="XP_009801046.1">
    <property type="nucleotide sequence ID" value="XM_009802744.1"/>
</dbReference>
<dbReference type="GO" id="GO:0004523">
    <property type="term" value="F:RNA-DNA hybrid ribonuclease activity"/>
    <property type="evidence" value="ECO:0007669"/>
    <property type="project" value="InterPro"/>
</dbReference>
<dbReference type="InterPro" id="IPR012337">
    <property type="entry name" value="RNaseH-like_sf"/>
</dbReference>
<dbReference type="eggNOG" id="KOG0017">
    <property type="taxonomic scope" value="Eukaryota"/>
</dbReference>
<dbReference type="STRING" id="4096.A0A1U7YGH5"/>
<feature type="region of interest" description="Disordered" evidence="1">
    <location>
        <begin position="121"/>
        <end position="152"/>
    </location>
</feature>
<dbReference type="PANTHER" id="PTHR48475:SF2">
    <property type="entry name" value="RIBONUCLEASE H"/>
    <property type="match status" value="1"/>
</dbReference>
<sequence length="322" mass="36585">MQGTYIAREARMQQYLEKARDLVKQFQTWKVTQIPREENAEADALANLASAAEVTNEENAFVIHLFHSVLDQDKNEAQALRQKAARYCLDQGNLYRIMFGGPLARCLGPSQMEYAMKEIHEGHRGNHSGGRSLEPSNRYEKKRSETSSSETSYASLGFQKRLITSTPYHPVANGQVESTNKVIINNLKKRLEESKGKWPEVLPGVLWAYRTTSKTSMGETPFSLVYGVEALIPVEIGESSTRYTQATEESNEEEMRKARLRYFKIGDYVLKKVFISTRAANAGKLSPNWEGPYKIRGIALETMDGKILPSSWNVVHLKKYYF</sequence>
<evidence type="ECO:0000259" key="2">
    <source>
        <dbReference type="Pfam" id="PF13456"/>
    </source>
</evidence>
<dbReference type="OrthoDB" id="1934939at2759"/>
<dbReference type="Proteomes" id="UP000189701">
    <property type="component" value="Unplaced"/>
</dbReference>
<dbReference type="InterPro" id="IPR002156">
    <property type="entry name" value="RNaseH_domain"/>
</dbReference>
<reference evidence="3" key="1">
    <citation type="journal article" date="2013" name="Genome Biol.">
        <title>Reference genomes and transcriptomes of Nicotiana sylvestris and Nicotiana tomentosiformis.</title>
        <authorList>
            <person name="Sierro N."/>
            <person name="Battey J.N."/>
            <person name="Ouadi S."/>
            <person name="Bovet L."/>
            <person name="Goepfert S."/>
            <person name="Bakaher N."/>
            <person name="Peitsch M.C."/>
            <person name="Ivanov N.V."/>
        </authorList>
    </citation>
    <scope>NUCLEOTIDE SEQUENCE [LARGE SCALE GENOMIC DNA]</scope>
</reference>
<dbReference type="GO" id="GO:0003676">
    <property type="term" value="F:nucleic acid binding"/>
    <property type="evidence" value="ECO:0007669"/>
    <property type="project" value="InterPro"/>
</dbReference>
<evidence type="ECO:0000256" key="1">
    <source>
        <dbReference type="SAM" id="MobiDB-lite"/>
    </source>
</evidence>